<dbReference type="SUPFAM" id="SSF51735">
    <property type="entry name" value="NAD(P)-binding Rossmann-fold domains"/>
    <property type="match status" value="1"/>
</dbReference>
<dbReference type="Gene3D" id="3.40.50.720">
    <property type="entry name" value="NAD(P)-binding Rossmann-like Domain"/>
    <property type="match status" value="2"/>
</dbReference>
<gene>
    <name evidence="2" type="ORF">PM001_LOCUS14605</name>
</gene>
<reference evidence="2" key="1">
    <citation type="submission" date="2024-01" db="EMBL/GenBank/DDBJ databases">
        <authorList>
            <person name="Webb A."/>
        </authorList>
    </citation>
    <scope>NUCLEOTIDE SEQUENCE</scope>
    <source>
        <strain evidence="2">Pm1</strain>
    </source>
</reference>
<protein>
    <recommendedName>
        <fullName evidence="4">ACT domain-containing protein</fullName>
    </recommendedName>
</protein>
<comment type="pathway">
    <text evidence="1">Amino-acid biosynthesis.</text>
</comment>
<dbReference type="SUPFAM" id="SSF55021">
    <property type="entry name" value="ACT-like"/>
    <property type="match status" value="1"/>
</dbReference>
<dbReference type="InterPro" id="IPR029009">
    <property type="entry name" value="ASB_dom_sf"/>
</dbReference>
<dbReference type="EMBL" id="CAKLBY020000153">
    <property type="protein sequence ID" value="CAK7929455.1"/>
    <property type="molecule type" value="Genomic_DNA"/>
</dbReference>
<sequence>MTFIAQVGLMIPLRDTIHLRHPCVYREADGIPTPLTDYCDKHSLILLPRPTSQQAGLIDHSVLLEAKESCRVAGVAFDVDLPSSTSDSWKKLVNHDNVIVTPHIGALTTEAREKVSRGLACKVNDALEGNSFKGVLNAPNIDFGKRGEIEPLLSLAEKLGSMQAKLLGISRLKRVLVIAEGPRVTSSELSSQLMNGVLKVLPSHLLEEEVTFAHAKQLADIMGIRTENETSKTITPTVFGKDQFRFVSFDGVPMDAIPSKYMLLFNNTDRPGVLHKANSVLAKHEISIKCFDLARENFGTAAVGVMNVDEAIPDTVREELGGLGMLTNLRRANLLGLDLTLPDRI</sequence>
<evidence type="ECO:0000256" key="1">
    <source>
        <dbReference type="ARBA" id="ARBA00029440"/>
    </source>
</evidence>
<dbReference type="Proteomes" id="UP001162060">
    <property type="component" value="Unassembled WGS sequence"/>
</dbReference>
<dbReference type="Gene3D" id="3.30.70.260">
    <property type="match status" value="1"/>
</dbReference>
<evidence type="ECO:0008006" key="4">
    <source>
        <dbReference type="Google" id="ProtNLM"/>
    </source>
</evidence>
<organism evidence="2 3">
    <name type="scientific">Peronospora matthiolae</name>
    <dbReference type="NCBI Taxonomy" id="2874970"/>
    <lineage>
        <taxon>Eukaryota</taxon>
        <taxon>Sar</taxon>
        <taxon>Stramenopiles</taxon>
        <taxon>Oomycota</taxon>
        <taxon>Peronosporomycetes</taxon>
        <taxon>Peronosporales</taxon>
        <taxon>Peronosporaceae</taxon>
        <taxon>Peronospora</taxon>
    </lineage>
</organism>
<evidence type="ECO:0000313" key="2">
    <source>
        <dbReference type="EMBL" id="CAK7929455.1"/>
    </source>
</evidence>
<dbReference type="AlphaFoldDB" id="A0AAV1U462"/>
<proteinExistence type="predicted"/>
<name>A0AAV1U462_9STRA</name>
<comment type="caution">
    <text evidence="2">The sequence shown here is derived from an EMBL/GenBank/DDBJ whole genome shotgun (WGS) entry which is preliminary data.</text>
</comment>
<dbReference type="InterPro" id="IPR036291">
    <property type="entry name" value="NAD(P)-bd_dom_sf"/>
</dbReference>
<dbReference type="SUPFAM" id="SSF143548">
    <property type="entry name" value="Serine metabolism enzymes domain"/>
    <property type="match status" value="1"/>
</dbReference>
<accession>A0AAV1U462</accession>
<evidence type="ECO:0000313" key="3">
    <source>
        <dbReference type="Proteomes" id="UP001162060"/>
    </source>
</evidence>
<dbReference type="InterPro" id="IPR045865">
    <property type="entry name" value="ACT-like_dom_sf"/>
</dbReference>
<dbReference type="Gene3D" id="3.30.1330.90">
    <property type="entry name" value="D-3-phosphoglycerate dehydrogenase, domain 3"/>
    <property type="match status" value="1"/>
</dbReference>